<gene>
    <name evidence="4" type="ORF">VFH_III133680</name>
</gene>
<keyword evidence="1" id="KW-0479">Metal-binding</keyword>
<feature type="region of interest" description="Disordered" evidence="2">
    <location>
        <begin position="1"/>
        <end position="21"/>
    </location>
</feature>
<feature type="region of interest" description="Disordered" evidence="2">
    <location>
        <begin position="527"/>
        <end position="547"/>
    </location>
</feature>
<dbReference type="PANTHER" id="PTHR36055:SF1">
    <property type="entry name" value="C2H2-LIKE ZINC FINGER PROTEIN"/>
    <property type="match status" value="1"/>
</dbReference>
<dbReference type="GO" id="GO:0008270">
    <property type="term" value="F:zinc ion binding"/>
    <property type="evidence" value="ECO:0007669"/>
    <property type="project" value="UniProtKB-KW"/>
</dbReference>
<feature type="domain" description="C2H2-type" evidence="3">
    <location>
        <begin position="77"/>
        <end position="104"/>
    </location>
</feature>
<dbReference type="PROSITE" id="PS50157">
    <property type="entry name" value="ZINC_FINGER_C2H2_2"/>
    <property type="match status" value="1"/>
</dbReference>
<evidence type="ECO:0000256" key="1">
    <source>
        <dbReference type="PROSITE-ProRule" id="PRU00042"/>
    </source>
</evidence>
<dbReference type="Proteomes" id="UP001157006">
    <property type="component" value="Chromosome 3"/>
</dbReference>
<sequence length="708" mass="78818">MPVAKLTASGTPNFMKPEDGNDSLDTLIRQAIGKESFLSYPRAGDRPAQWIQLFHALEQQQEIPGWPVFSPAKVQILKCDKCTKEFCSPINYRRHKRVHHRLKKLDKDSKKNRDLLQAYWDKLSVEEAKEVVSFKNVMLEEVPGSSVIQALSTLRTQQGFYSFPHGYLRAGFALLDIVQSRPSSFPISSQKLFDILDDSSEKTFLCGTAVSMQRHVFDGEAGKIGLEPKNLVACTSFLLEQKLVKAWLADKDAEALRCQKLLVEEEEAAQRRQAEILERKRQKKLRQKEQKARGRPENDTEVKESISTTGENVSPEEASLAACDFEASLAACDFEAHRADVVADHASPLVTYHCPDTNVDSKSGFHCDTDQNMEQWKSQRDAQPGYDCDTDRNLERQTSHRHNPRRTVAARRQGLPKSQRTIANGLYASQNSQKSKFGVIPKYGTNRDQRAAPIVNGGKVWSRKPKPETDAVVMKARLHKEPDKIKNHEVLIGSVSVTLANCSQSEGNLVTSQANSLVGNLADQNITQEKPIKPDSFQGGNNRSRSKLWRPVNLHGTKNPLPLQSVETEVDGKDDQNLSVQSSLRSCNIDGSDISSGDKSNVGDKADIENVQFSSHAAKAFLAKRWKEAISSPHVQLVISPDSELPGLQPVMECEPAPYRSSNSDRCSVLANTENWLPATSGVAKSKSRIKSEKGIKIKYIPKLKAAS</sequence>
<dbReference type="PANTHER" id="PTHR36055">
    <property type="entry name" value="C2H2-LIKE ZINC FINGER PROTEIN"/>
    <property type="match status" value="1"/>
</dbReference>
<feature type="region of interest" description="Disordered" evidence="2">
    <location>
        <begin position="392"/>
        <end position="413"/>
    </location>
</feature>
<keyword evidence="1" id="KW-0863">Zinc-finger</keyword>
<organism evidence="4 5">
    <name type="scientific">Vicia faba</name>
    <name type="common">Broad bean</name>
    <name type="synonym">Faba vulgaris</name>
    <dbReference type="NCBI Taxonomy" id="3906"/>
    <lineage>
        <taxon>Eukaryota</taxon>
        <taxon>Viridiplantae</taxon>
        <taxon>Streptophyta</taxon>
        <taxon>Embryophyta</taxon>
        <taxon>Tracheophyta</taxon>
        <taxon>Spermatophyta</taxon>
        <taxon>Magnoliopsida</taxon>
        <taxon>eudicotyledons</taxon>
        <taxon>Gunneridae</taxon>
        <taxon>Pentapetalae</taxon>
        <taxon>rosids</taxon>
        <taxon>fabids</taxon>
        <taxon>Fabales</taxon>
        <taxon>Fabaceae</taxon>
        <taxon>Papilionoideae</taxon>
        <taxon>50 kb inversion clade</taxon>
        <taxon>NPAAA clade</taxon>
        <taxon>Hologalegina</taxon>
        <taxon>IRL clade</taxon>
        <taxon>Fabeae</taxon>
        <taxon>Vicia</taxon>
    </lineage>
</organism>
<evidence type="ECO:0000256" key="2">
    <source>
        <dbReference type="SAM" id="MobiDB-lite"/>
    </source>
</evidence>
<dbReference type="SMART" id="SM00355">
    <property type="entry name" value="ZnF_C2H2"/>
    <property type="match status" value="1"/>
</dbReference>
<dbReference type="InterPro" id="IPR013087">
    <property type="entry name" value="Znf_C2H2_type"/>
</dbReference>
<keyword evidence="5" id="KW-1185">Reference proteome</keyword>
<reference evidence="4 5" key="1">
    <citation type="submission" date="2023-01" db="EMBL/GenBank/DDBJ databases">
        <authorList>
            <person name="Kreplak J."/>
        </authorList>
    </citation>
    <scope>NUCLEOTIDE SEQUENCE [LARGE SCALE GENOMIC DNA]</scope>
</reference>
<evidence type="ECO:0000313" key="4">
    <source>
        <dbReference type="EMBL" id="CAI8604453.1"/>
    </source>
</evidence>
<protein>
    <recommendedName>
        <fullName evidence="3">C2H2-type domain-containing protein</fullName>
    </recommendedName>
</protein>
<dbReference type="PROSITE" id="PS00028">
    <property type="entry name" value="ZINC_FINGER_C2H2_1"/>
    <property type="match status" value="1"/>
</dbReference>
<evidence type="ECO:0000259" key="3">
    <source>
        <dbReference type="PROSITE" id="PS50157"/>
    </source>
</evidence>
<feature type="region of interest" description="Disordered" evidence="2">
    <location>
        <begin position="279"/>
        <end position="315"/>
    </location>
</feature>
<dbReference type="AlphaFoldDB" id="A0AAV1A5L3"/>
<accession>A0AAV1A5L3</accession>
<feature type="compositionally biased region" description="Basic and acidic residues" evidence="2">
    <location>
        <begin position="287"/>
        <end position="304"/>
    </location>
</feature>
<dbReference type="EMBL" id="OX451738">
    <property type="protein sequence ID" value="CAI8604453.1"/>
    <property type="molecule type" value="Genomic_DNA"/>
</dbReference>
<name>A0AAV1A5L3_VICFA</name>
<proteinExistence type="predicted"/>
<keyword evidence="1" id="KW-0862">Zinc</keyword>
<evidence type="ECO:0000313" key="5">
    <source>
        <dbReference type="Proteomes" id="UP001157006"/>
    </source>
</evidence>
<feature type="compositionally biased region" description="Basic residues" evidence="2">
    <location>
        <begin position="399"/>
        <end position="409"/>
    </location>
</feature>